<dbReference type="PRINTS" id="PR00039">
    <property type="entry name" value="HTHLYSR"/>
</dbReference>
<keyword evidence="5" id="KW-0804">Transcription</keyword>
<dbReference type="EMBL" id="CP132970">
    <property type="protein sequence ID" value="XBW06888.1"/>
    <property type="molecule type" value="Genomic_DNA"/>
</dbReference>
<dbReference type="Pfam" id="PF03466">
    <property type="entry name" value="LysR_substrate"/>
    <property type="match status" value="1"/>
</dbReference>
<evidence type="ECO:0000256" key="5">
    <source>
        <dbReference type="ARBA" id="ARBA00023163"/>
    </source>
</evidence>
<dbReference type="FunFam" id="1.10.10.10:FF:000001">
    <property type="entry name" value="LysR family transcriptional regulator"/>
    <property type="match status" value="1"/>
</dbReference>
<dbReference type="CDD" id="cd08414">
    <property type="entry name" value="PBP2_LTTR_aromatics_like"/>
    <property type="match status" value="1"/>
</dbReference>
<dbReference type="SUPFAM" id="SSF53850">
    <property type="entry name" value="Periplasmic binding protein-like II"/>
    <property type="match status" value="1"/>
</dbReference>
<dbReference type="InterPro" id="IPR005119">
    <property type="entry name" value="LysR_subst-bd"/>
</dbReference>
<organism evidence="7">
    <name type="scientific">Rhodococcus sp. D-6</name>
    <dbReference type="NCBI Taxonomy" id="1387842"/>
    <lineage>
        <taxon>Bacteria</taxon>
        <taxon>Bacillati</taxon>
        <taxon>Actinomycetota</taxon>
        <taxon>Actinomycetes</taxon>
        <taxon>Mycobacteriales</taxon>
        <taxon>Nocardiaceae</taxon>
        <taxon>Rhodococcus</taxon>
    </lineage>
</organism>
<evidence type="ECO:0000313" key="7">
    <source>
        <dbReference type="EMBL" id="XBW06888.1"/>
    </source>
</evidence>
<dbReference type="PANTHER" id="PTHR30346:SF0">
    <property type="entry name" value="HCA OPERON TRANSCRIPTIONAL ACTIVATOR HCAR"/>
    <property type="match status" value="1"/>
</dbReference>
<comment type="similarity">
    <text evidence="1">Belongs to the LysR transcriptional regulatory family.</text>
</comment>
<evidence type="ECO:0000256" key="3">
    <source>
        <dbReference type="ARBA" id="ARBA00023125"/>
    </source>
</evidence>
<dbReference type="GO" id="GO:0003700">
    <property type="term" value="F:DNA-binding transcription factor activity"/>
    <property type="evidence" value="ECO:0007669"/>
    <property type="project" value="InterPro"/>
</dbReference>
<protein>
    <submittedName>
        <fullName evidence="7">LysR substrate-binding domain-containing protein</fullName>
    </submittedName>
</protein>
<dbReference type="Pfam" id="PF00126">
    <property type="entry name" value="HTH_1"/>
    <property type="match status" value="1"/>
</dbReference>
<evidence type="ECO:0000256" key="2">
    <source>
        <dbReference type="ARBA" id="ARBA00023015"/>
    </source>
</evidence>
<reference evidence="7" key="1">
    <citation type="submission" date="2023-08" db="EMBL/GenBank/DDBJ databases">
        <title>The novel hydrolase IpcH responsible for the initial isoprocarb degradation step in Rhodococcus sp. D-6.</title>
        <authorList>
            <person name="Zhu Q."/>
        </authorList>
    </citation>
    <scope>NUCLEOTIDE SEQUENCE</scope>
    <source>
        <strain evidence="7">D-6</strain>
    </source>
</reference>
<dbReference type="PROSITE" id="PS50931">
    <property type="entry name" value="HTH_LYSR"/>
    <property type="match status" value="1"/>
</dbReference>
<dbReference type="KEGG" id="rhox:RBB84_17675"/>
<dbReference type="SUPFAM" id="SSF46785">
    <property type="entry name" value="Winged helix' DNA-binding domain"/>
    <property type="match status" value="1"/>
</dbReference>
<dbReference type="InterPro" id="IPR000847">
    <property type="entry name" value="LysR_HTH_N"/>
</dbReference>
<evidence type="ECO:0000256" key="1">
    <source>
        <dbReference type="ARBA" id="ARBA00009437"/>
    </source>
</evidence>
<accession>A0AAU7V3S4</accession>
<dbReference type="Gene3D" id="3.40.190.10">
    <property type="entry name" value="Periplasmic binding protein-like II"/>
    <property type="match status" value="2"/>
</dbReference>
<evidence type="ECO:0000256" key="4">
    <source>
        <dbReference type="ARBA" id="ARBA00023159"/>
    </source>
</evidence>
<keyword evidence="2" id="KW-0805">Transcription regulation</keyword>
<sequence>MWDSFDEGDSEAECEHSLRYADPNPESAGLLDAVSAMTAITPRVRRVRPIPIRPGSIGNDYWSPGVVLAIFGNMQPQLDLRLLSYFVAVADELHFGRAAARLHIAQPSLSVQIRKLEQNLGAVLLLRSSRHVELTPAGQILLDESRRLLANAERAVNLTREAAHGVSTRKLVIGFQGNAAAELTPHILSTFQSLHPGIQVQMHSYDFSDPYVGLADGSSDVAFVRPPLLMQDWLGMEALFVEPRVMVVSANHPLAQLPEVSVEQVTNEFFVARKAPENWRNYWLATESRQGEPVRVGADVATVDECFEAILAERGVAFSQASTQRFYSRPSLAFVPVTDIPPTALSIAWRTDVASKPVQDFIDTARAVASLHTVPGAWSTRPHNSITEGAHRTTG</sequence>
<dbReference type="RefSeq" id="WP_269454808.1">
    <property type="nucleotide sequence ID" value="NZ_CP132970.1"/>
</dbReference>
<dbReference type="InterPro" id="IPR036390">
    <property type="entry name" value="WH_DNA-bd_sf"/>
</dbReference>
<dbReference type="PANTHER" id="PTHR30346">
    <property type="entry name" value="TRANSCRIPTIONAL DUAL REGULATOR HCAR-RELATED"/>
    <property type="match status" value="1"/>
</dbReference>
<dbReference type="GO" id="GO:0003677">
    <property type="term" value="F:DNA binding"/>
    <property type="evidence" value="ECO:0007669"/>
    <property type="project" value="UniProtKB-KW"/>
</dbReference>
<dbReference type="AlphaFoldDB" id="A0AAU7V3S4"/>
<name>A0AAU7V3S4_9NOCA</name>
<keyword evidence="3" id="KW-0238">DNA-binding</keyword>
<feature type="domain" description="HTH lysR-type" evidence="6">
    <location>
        <begin position="78"/>
        <end position="135"/>
    </location>
</feature>
<dbReference type="InterPro" id="IPR036388">
    <property type="entry name" value="WH-like_DNA-bd_sf"/>
</dbReference>
<keyword evidence="4" id="KW-0010">Activator</keyword>
<dbReference type="Gene3D" id="1.10.10.10">
    <property type="entry name" value="Winged helix-like DNA-binding domain superfamily/Winged helix DNA-binding domain"/>
    <property type="match status" value="1"/>
</dbReference>
<gene>
    <name evidence="7" type="ORF">RBB84_17675</name>
</gene>
<dbReference type="GO" id="GO:0032993">
    <property type="term" value="C:protein-DNA complex"/>
    <property type="evidence" value="ECO:0007669"/>
    <property type="project" value="TreeGrafter"/>
</dbReference>
<evidence type="ECO:0000259" key="6">
    <source>
        <dbReference type="PROSITE" id="PS50931"/>
    </source>
</evidence>
<proteinExistence type="inferred from homology"/>